<feature type="transmembrane region" description="Helical" evidence="6">
    <location>
        <begin position="44"/>
        <end position="64"/>
    </location>
</feature>
<evidence type="ECO:0000256" key="5">
    <source>
        <dbReference type="ARBA" id="ARBA00023136"/>
    </source>
</evidence>
<dbReference type="Proteomes" id="UP001320603">
    <property type="component" value="Chromosome"/>
</dbReference>
<evidence type="ECO:0000313" key="8">
    <source>
        <dbReference type="EMBL" id="WWV67838.1"/>
    </source>
</evidence>
<evidence type="ECO:0000256" key="6">
    <source>
        <dbReference type="SAM" id="Phobius"/>
    </source>
</evidence>
<evidence type="ECO:0000256" key="4">
    <source>
        <dbReference type="ARBA" id="ARBA00022989"/>
    </source>
</evidence>
<dbReference type="InterPro" id="IPR050375">
    <property type="entry name" value="MFS_TsgA-like"/>
</dbReference>
<feature type="transmembrane region" description="Helical" evidence="6">
    <location>
        <begin position="277"/>
        <end position="294"/>
    </location>
</feature>
<keyword evidence="5 6" id="KW-0472">Membrane</keyword>
<name>A0ABZ2IR29_9BACT</name>
<keyword evidence="2" id="KW-1003">Cell membrane</keyword>
<gene>
    <name evidence="8" type="ORF">NEE14_007795</name>
</gene>
<proteinExistence type="predicted"/>
<dbReference type="InterPro" id="IPR020846">
    <property type="entry name" value="MFS_dom"/>
</dbReference>
<dbReference type="SUPFAM" id="SSF103473">
    <property type="entry name" value="MFS general substrate transporter"/>
    <property type="match status" value="1"/>
</dbReference>
<dbReference type="PANTHER" id="PTHR43702">
    <property type="entry name" value="L-FUCOSE-PROTON SYMPORTER"/>
    <property type="match status" value="1"/>
</dbReference>
<dbReference type="InterPro" id="IPR011701">
    <property type="entry name" value="MFS"/>
</dbReference>
<keyword evidence="9" id="KW-1185">Reference proteome</keyword>
<feature type="transmembrane region" description="Helical" evidence="6">
    <location>
        <begin position="244"/>
        <end position="270"/>
    </location>
</feature>
<feature type="domain" description="Major facilitator superfamily (MFS) profile" evidence="7">
    <location>
        <begin position="7"/>
        <end position="384"/>
    </location>
</feature>
<keyword evidence="4 6" id="KW-1133">Transmembrane helix</keyword>
<evidence type="ECO:0000259" key="7">
    <source>
        <dbReference type="PROSITE" id="PS50850"/>
    </source>
</evidence>
<reference evidence="8 9" key="1">
    <citation type="submission" date="2024-02" db="EMBL/GenBank/DDBJ databases">
        <title>Whole genome sequencing of Parabacteroides sp. AD58.</title>
        <authorList>
            <person name="Chaplin A.V."/>
            <person name="Pikina A.P."/>
            <person name="Sokolova S.R."/>
            <person name="Korostin D.O."/>
            <person name="Efimov B.A."/>
        </authorList>
    </citation>
    <scope>NUCLEOTIDE SEQUENCE [LARGE SCALE GENOMIC DNA]</scope>
    <source>
        <strain evidence="8 9">AD58</strain>
    </source>
</reference>
<feature type="transmembrane region" description="Helical" evidence="6">
    <location>
        <begin position="134"/>
        <end position="157"/>
    </location>
</feature>
<feature type="transmembrane region" description="Helical" evidence="6">
    <location>
        <begin position="76"/>
        <end position="95"/>
    </location>
</feature>
<evidence type="ECO:0000256" key="3">
    <source>
        <dbReference type="ARBA" id="ARBA00022692"/>
    </source>
</evidence>
<evidence type="ECO:0000256" key="2">
    <source>
        <dbReference type="ARBA" id="ARBA00022475"/>
    </source>
</evidence>
<dbReference type="PROSITE" id="PS50850">
    <property type="entry name" value="MFS"/>
    <property type="match status" value="1"/>
</dbReference>
<protein>
    <submittedName>
        <fullName evidence="8">MFS transporter</fullName>
    </submittedName>
</protein>
<comment type="subcellular location">
    <subcellularLocation>
        <location evidence="1">Cell inner membrane</location>
        <topology evidence="1">Multi-pass membrane protein</topology>
    </subcellularLocation>
</comment>
<dbReference type="EMBL" id="CP146284">
    <property type="protein sequence ID" value="WWV67838.1"/>
    <property type="molecule type" value="Genomic_DNA"/>
</dbReference>
<feature type="transmembrane region" description="Helical" evidence="6">
    <location>
        <begin position="163"/>
        <end position="182"/>
    </location>
</feature>
<feature type="transmembrane region" description="Helical" evidence="6">
    <location>
        <begin position="337"/>
        <end position="356"/>
    </location>
</feature>
<sequence>MSTQQKSMIWMLIPVMFSFFTMGFVDLVGIATNYVKADFHLSDTLANLLPSMVFFWFLIFSVPTGMLMNKIGQRKTVLLSIVVTVAALLLPLINYSFASMLISFSLLGIGNTLMQVSLNPLLSNIVTGNRLASSLTLGQFVKAIASFLAPIIAGWAAVSWGNWKLLFLIFLVIAVIACVLLGMTHIDESSSAETKSSTFGECFALLADKVVLISFLGIVCHVGIDVGLNLTAPKLLMERLDMTLAGAGLATSVYFLFRTIGCFSGAFLLAYFPMKKVFIVSVLMMVAAMIGLFTMQSLAAHYVCIALVGLGNSNIFSMLFSRALLHLPNRKNEVSGLMIMGLFGGTIFPLFMGIVSDWMQSQIGAVAIMSIGVLYLLSIIPAIRKD</sequence>
<dbReference type="Pfam" id="PF07690">
    <property type="entry name" value="MFS_1"/>
    <property type="match status" value="1"/>
</dbReference>
<organism evidence="8 9">
    <name type="scientific">Parabacteroides absconsus</name>
    <dbReference type="NCBI Taxonomy" id="2951805"/>
    <lineage>
        <taxon>Bacteria</taxon>
        <taxon>Pseudomonadati</taxon>
        <taxon>Bacteroidota</taxon>
        <taxon>Bacteroidia</taxon>
        <taxon>Bacteroidales</taxon>
        <taxon>Tannerellaceae</taxon>
        <taxon>Parabacteroides</taxon>
    </lineage>
</organism>
<feature type="transmembrane region" description="Helical" evidence="6">
    <location>
        <begin position="362"/>
        <end position="383"/>
    </location>
</feature>
<evidence type="ECO:0000313" key="9">
    <source>
        <dbReference type="Proteomes" id="UP001320603"/>
    </source>
</evidence>
<keyword evidence="3 6" id="KW-0812">Transmembrane</keyword>
<dbReference type="InterPro" id="IPR036259">
    <property type="entry name" value="MFS_trans_sf"/>
</dbReference>
<dbReference type="RefSeq" id="WP_251968564.1">
    <property type="nucleotide sequence ID" value="NZ_CP146284.1"/>
</dbReference>
<feature type="transmembrane region" description="Helical" evidence="6">
    <location>
        <begin position="300"/>
        <end position="325"/>
    </location>
</feature>
<dbReference type="Gene3D" id="1.20.1250.20">
    <property type="entry name" value="MFS general substrate transporter like domains"/>
    <property type="match status" value="2"/>
</dbReference>
<dbReference type="PANTHER" id="PTHR43702:SF3">
    <property type="entry name" value="PROTEIN TSGA"/>
    <property type="match status" value="1"/>
</dbReference>
<feature type="transmembrane region" description="Helical" evidence="6">
    <location>
        <begin position="12"/>
        <end position="32"/>
    </location>
</feature>
<accession>A0ABZ2IR29</accession>
<evidence type="ECO:0000256" key="1">
    <source>
        <dbReference type="ARBA" id="ARBA00004429"/>
    </source>
</evidence>